<dbReference type="Gene3D" id="2.60.200.60">
    <property type="match status" value="2"/>
</dbReference>
<dbReference type="RefSeq" id="WP_394848644.1">
    <property type="nucleotide sequence ID" value="NZ_CP089982.1"/>
</dbReference>
<gene>
    <name evidence="1" type="ORF">LZC95_14435</name>
</gene>
<dbReference type="EMBL" id="CP089982">
    <property type="protein sequence ID" value="WXA98025.1"/>
    <property type="molecule type" value="Genomic_DNA"/>
</dbReference>
<keyword evidence="2" id="KW-1185">Reference proteome</keyword>
<protein>
    <submittedName>
        <fullName evidence="1">PAAR domain-containing protein</fullName>
    </submittedName>
</protein>
<evidence type="ECO:0000313" key="2">
    <source>
        <dbReference type="Proteomes" id="UP001379533"/>
    </source>
</evidence>
<accession>A0ABZ2KH78</accession>
<organism evidence="1 2">
    <name type="scientific">Pendulispora brunnea</name>
    <dbReference type="NCBI Taxonomy" id="2905690"/>
    <lineage>
        <taxon>Bacteria</taxon>
        <taxon>Pseudomonadati</taxon>
        <taxon>Myxococcota</taxon>
        <taxon>Myxococcia</taxon>
        <taxon>Myxococcales</taxon>
        <taxon>Sorangiineae</taxon>
        <taxon>Pendulisporaceae</taxon>
        <taxon>Pendulispora</taxon>
    </lineage>
</organism>
<dbReference type="Proteomes" id="UP001379533">
    <property type="component" value="Chromosome"/>
</dbReference>
<proteinExistence type="predicted"/>
<dbReference type="Pfam" id="PF05488">
    <property type="entry name" value="PAAR_motif"/>
    <property type="match status" value="1"/>
</dbReference>
<sequence>MSQGGEGQAWQAPPPLMQQESGNAITNAVADVVDQTAAPFQNLSNPNVGAFEKAQGVVGAVAGLAQAPTAFLDDAFARATNSIAKALPSFPAATMGMPVLGIPHTHTHPPAMPLPLPAIGVVMTSCPTVLINGLPAARSGDYGLGPTCGSVAPVFEIFTGSSKVFIGGSRAARMLDLTRQCMPGLPPAGRAAAAMSKMQKAASIAGKVAGGVGVLAQAMGIAGAIKGAVDADGTAEDAARDAQEASAEQAAEAAGAAASAAADAAGAALAAAMMGADIAMGALQMAMGALMGKDPGAPPCIGAILMGMPNVLIGGFPMPSWSDIAKGLKKLGAALKRGRRGGAKKGKLFCFKCM</sequence>
<dbReference type="CDD" id="cd14740">
    <property type="entry name" value="PAAR_4"/>
    <property type="match status" value="1"/>
</dbReference>
<name>A0ABZ2KH78_9BACT</name>
<dbReference type="InterPro" id="IPR008727">
    <property type="entry name" value="PAAR_motif"/>
</dbReference>
<evidence type="ECO:0000313" key="1">
    <source>
        <dbReference type="EMBL" id="WXA98025.1"/>
    </source>
</evidence>
<reference evidence="1 2" key="1">
    <citation type="submission" date="2021-12" db="EMBL/GenBank/DDBJ databases">
        <title>Discovery of the Pendulisporaceae a myxobacterial family with distinct sporulation behavior and unique specialized metabolism.</title>
        <authorList>
            <person name="Garcia R."/>
            <person name="Popoff A."/>
            <person name="Bader C.D."/>
            <person name="Loehr J."/>
            <person name="Walesch S."/>
            <person name="Walt C."/>
            <person name="Boldt J."/>
            <person name="Bunk B."/>
            <person name="Haeckl F.J.F.P.J."/>
            <person name="Gunesch A.P."/>
            <person name="Birkelbach J."/>
            <person name="Nuebel U."/>
            <person name="Pietschmann T."/>
            <person name="Bach T."/>
            <person name="Mueller R."/>
        </authorList>
    </citation>
    <scope>NUCLEOTIDE SEQUENCE [LARGE SCALE GENOMIC DNA]</scope>
    <source>
        <strain evidence="1 2">MSr12523</strain>
    </source>
</reference>